<dbReference type="AlphaFoldDB" id="A0A1F5FNX1"/>
<evidence type="ECO:0000256" key="3">
    <source>
        <dbReference type="PIRSR" id="PIRSR028757-1"/>
    </source>
</evidence>
<evidence type="ECO:0000256" key="1">
    <source>
        <dbReference type="ARBA" id="ARBA00010233"/>
    </source>
</evidence>
<dbReference type="InterPro" id="IPR029062">
    <property type="entry name" value="Class_I_gatase-like"/>
</dbReference>
<dbReference type="PIRSF" id="PIRSF028757">
    <property type="entry name" value="LD-carboxypeptidase"/>
    <property type="match status" value="1"/>
</dbReference>
<dbReference type="Gene3D" id="3.50.30.60">
    <property type="entry name" value="LD-carboxypeptidase A C-terminal domain-like"/>
    <property type="match status" value="1"/>
</dbReference>
<name>A0A1F5FNX1_9BACT</name>
<dbReference type="SUPFAM" id="SSF141986">
    <property type="entry name" value="LD-carboxypeptidase A C-terminal domain-like"/>
    <property type="match status" value="1"/>
</dbReference>
<evidence type="ECO:0000259" key="4">
    <source>
        <dbReference type="Pfam" id="PF02016"/>
    </source>
</evidence>
<evidence type="ECO:0000313" key="6">
    <source>
        <dbReference type="EMBL" id="OGD81335.1"/>
    </source>
</evidence>
<dbReference type="Pfam" id="PF02016">
    <property type="entry name" value="Peptidase_S66"/>
    <property type="match status" value="1"/>
</dbReference>
<accession>A0A1F5FNX1</accession>
<dbReference type="SUPFAM" id="SSF52317">
    <property type="entry name" value="Class I glutamine amidotransferase-like"/>
    <property type="match status" value="1"/>
</dbReference>
<dbReference type="InterPro" id="IPR003507">
    <property type="entry name" value="S66_fam"/>
</dbReference>
<evidence type="ECO:0008006" key="8">
    <source>
        <dbReference type="Google" id="ProtNLM"/>
    </source>
</evidence>
<dbReference type="Proteomes" id="UP000179237">
    <property type="component" value="Unassembled WGS sequence"/>
</dbReference>
<dbReference type="InterPro" id="IPR040449">
    <property type="entry name" value="Peptidase_S66_N"/>
</dbReference>
<evidence type="ECO:0000256" key="2">
    <source>
        <dbReference type="ARBA" id="ARBA00022801"/>
    </source>
</evidence>
<keyword evidence="2" id="KW-0378">Hydrolase</keyword>
<dbReference type="PANTHER" id="PTHR30237:SF6">
    <property type="entry name" value="CARBOXYPEPTIDASE YOCD-RELATED"/>
    <property type="match status" value="1"/>
</dbReference>
<sequence>MKYLLKKSDEVRIIAPSYSGKMIPAPVWEMALKRLTGLGFKVSFGKHVKEVDLMESTSIENRLNDLHEAFADKSVKGIICAIGGYNSNFLLDKIDWEILKKYPKFFGGMSDITVLGNAIYTMTGLKTYQMPNFRNFGQKYGFEYTMEYFVKEAMENDEVLVKPSKEWSDDRWTKNQEKRKFVKNKGWWVLNEGRVDGVVVGGNLCSLNLLQGTKYMPDIRNKILFIEDDSMSTAGEFSRNLRSLMQIEGALDVKGFVLGRFQKKTKMLREQLEMIIGDIPELKNKPILANVDFGHTDPKITWVIGGEVLLDIKKINSELVLK</sequence>
<evidence type="ECO:0000259" key="5">
    <source>
        <dbReference type="Pfam" id="PF17676"/>
    </source>
</evidence>
<dbReference type="Pfam" id="PF17676">
    <property type="entry name" value="Peptidase_S66C"/>
    <property type="match status" value="1"/>
</dbReference>
<dbReference type="InterPro" id="IPR027461">
    <property type="entry name" value="Carboxypeptidase_A_C_sf"/>
</dbReference>
<proteinExistence type="inferred from homology"/>
<dbReference type="InterPro" id="IPR027478">
    <property type="entry name" value="LdcA_N"/>
</dbReference>
<dbReference type="EMBL" id="MFAQ01000046">
    <property type="protein sequence ID" value="OGD81335.1"/>
    <property type="molecule type" value="Genomic_DNA"/>
</dbReference>
<protein>
    <recommendedName>
        <fullName evidence="8">Peptidase S66</fullName>
    </recommendedName>
</protein>
<evidence type="ECO:0000313" key="7">
    <source>
        <dbReference type="Proteomes" id="UP000179237"/>
    </source>
</evidence>
<dbReference type="PANTHER" id="PTHR30237">
    <property type="entry name" value="MURAMOYLTETRAPEPTIDE CARBOXYPEPTIDASE"/>
    <property type="match status" value="1"/>
</dbReference>
<dbReference type="GO" id="GO:0016787">
    <property type="term" value="F:hydrolase activity"/>
    <property type="evidence" value="ECO:0007669"/>
    <property type="project" value="UniProtKB-KW"/>
</dbReference>
<dbReference type="Gene3D" id="3.40.50.10740">
    <property type="entry name" value="Class I glutamine amidotransferase-like"/>
    <property type="match status" value="1"/>
</dbReference>
<dbReference type="CDD" id="cd07062">
    <property type="entry name" value="Peptidase_S66_mccF_like"/>
    <property type="match status" value="1"/>
</dbReference>
<gene>
    <name evidence="6" type="ORF">A2572_02335</name>
</gene>
<organism evidence="6 7">
    <name type="scientific">Candidatus Collierbacteria bacterium RIFOXYD1_FULL_40_9</name>
    <dbReference type="NCBI Taxonomy" id="1817731"/>
    <lineage>
        <taxon>Bacteria</taxon>
        <taxon>Candidatus Collieribacteriota</taxon>
    </lineage>
</organism>
<feature type="active site" description="Charge relay system" evidence="3">
    <location>
        <position position="295"/>
    </location>
</feature>
<reference evidence="6 7" key="1">
    <citation type="journal article" date="2016" name="Nat. Commun.">
        <title>Thousands of microbial genomes shed light on interconnected biogeochemical processes in an aquifer system.</title>
        <authorList>
            <person name="Anantharaman K."/>
            <person name="Brown C.T."/>
            <person name="Hug L.A."/>
            <person name="Sharon I."/>
            <person name="Castelle C.J."/>
            <person name="Probst A.J."/>
            <person name="Thomas B.C."/>
            <person name="Singh A."/>
            <person name="Wilkins M.J."/>
            <person name="Karaoz U."/>
            <person name="Brodie E.L."/>
            <person name="Williams K.H."/>
            <person name="Hubbard S.S."/>
            <person name="Banfield J.F."/>
        </authorList>
    </citation>
    <scope>NUCLEOTIDE SEQUENCE [LARGE SCALE GENOMIC DNA]</scope>
</reference>
<feature type="active site" description="Charge relay system" evidence="3">
    <location>
        <position position="227"/>
    </location>
</feature>
<comment type="similarity">
    <text evidence="1">Belongs to the peptidase S66 family.</text>
</comment>
<dbReference type="InterPro" id="IPR040921">
    <property type="entry name" value="Peptidase_S66C"/>
</dbReference>
<comment type="caution">
    <text evidence="6">The sequence shown here is derived from an EMBL/GenBank/DDBJ whole genome shotgun (WGS) entry which is preliminary data.</text>
</comment>
<feature type="domain" description="LD-carboxypeptidase N-terminal" evidence="4">
    <location>
        <begin position="11"/>
        <end position="128"/>
    </location>
</feature>
<feature type="domain" description="LD-carboxypeptidase C-terminal" evidence="5">
    <location>
        <begin position="197"/>
        <end position="308"/>
    </location>
</feature>
<feature type="active site" description="Nucleophile" evidence="3">
    <location>
        <position position="110"/>
    </location>
</feature>